<proteinExistence type="predicted"/>
<evidence type="ECO:0008006" key="4">
    <source>
        <dbReference type="Google" id="ProtNLM"/>
    </source>
</evidence>
<keyword evidence="3" id="KW-1185">Reference proteome</keyword>
<organism evidence="2 3">
    <name type="scientific">Geodermatophilus poikilotrophus</name>
    <dbReference type="NCBI Taxonomy" id="1333667"/>
    <lineage>
        <taxon>Bacteria</taxon>
        <taxon>Bacillati</taxon>
        <taxon>Actinomycetota</taxon>
        <taxon>Actinomycetes</taxon>
        <taxon>Geodermatophilales</taxon>
        <taxon>Geodermatophilaceae</taxon>
        <taxon>Geodermatophilus</taxon>
    </lineage>
</organism>
<accession>A0A1I0F2V7</accession>
<keyword evidence="1" id="KW-0472">Membrane</keyword>
<dbReference type="Proteomes" id="UP000198507">
    <property type="component" value="Unassembled WGS sequence"/>
</dbReference>
<evidence type="ECO:0000256" key="1">
    <source>
        <dbReference type="SAM" id="Phobius"/>
    </source>
</evidence>
<gene>
    <name evidence="2" type="ORF">SAMN04488546_2718</name>
</gene>
<keyword evidence="1" id="KW-0812">Transmembrane</keyword>
<feature type="transmembrane region" description="Helical" evidence="1">
    <location>
        <begin position="120"/>
        <end position="140"/>
    </location>
</feature>
<feature type="transmembrane region" description="Helical" evidence="1">
    <location>
        <begin position="34"/>
        <end position="51"/>
    </location>
</feature>
<evidence type="ECO:0000313" key="2">
    <source>
        <dbReference type="EMBL" id="SET52137.1"/>
    </source>
</evidence>
<dbReference type="RefSeq" id="WP_091444927.1">
    <property type="nucleotide sequence ID" value="NZ_FOIE01000005.1"/>
</dbReference>
<keyword evidence="1" id="KW-1133">Transmembrane helix</keyword>
<reference evidence="3" key="1">
    <citation type="submission" date="2016-10" db="EMBL/GenBank/DDBJ databases">
        <authorList>
            <person name="Varghese N."/>
            <person name="Submissions S."/>
        </authorList>
    </citation>
    <scope>NUCLEOTIDE SEQUENCE [LARGE SCALE GENOMIC DNA]</scope>
    <source>
        <strain evidence="3">DSM 44209</strain>
    </source>
</reference>
<dbReference type="AlphaFoldDB" id="A0A1I0F2V7"/>
<evidence type="ECO:0000313" key="3">
    <source>
        <dbReference type="Proteomes" id="UP000198507"/>
    </source>
</evidence>
<name>A0A1I0F2V7_9ACTN</name>
<dbReference type="OrthoDB" id="5192819at2"/>
<dbReference type="EMBL" id="FOIE01000005">
    <property type="protein sequence ID" value="SET52137.1"/>
    <property type="molecule type" value="Genomic_DNA"/>
</dbReference>
<feature type="transmembrane region" description="Helical" evidence="1">
    <location>
        <begin position="94"/>
        <end position="114"/>
    </location>
</feature>
<sequence>MESNEVPDRDAARAELAALQSQRAALADRAVQPWWYDALLGLLLFGFVSSYALHDNWVSLAALVVFLLCLRGMVEVYKRRTGFWVDGFRKGPTWRALSVWMVFALGVLLAGFAADEHWGGAMVVAGAVLGVGVALISRWWTRIYVAELRGER</sequence>
<protein>
    <recommendedName>
        <fullName evidence="4">Transmembrane protein</fullName>
    </recommendedName>
</protein>
<feature type="transmembrane region" description="Helical" evidence="1">
    <location>
        <begin position="57"/>
        <end position="74"/>
    </location>
</feature>